<comment type="caution">
    <text evidence="2">The sequence shown here is derived from an EMBL/GenBank/DDBJ whole genome shotgun (WGS) entry which is preliminary data.</text>
</comment>
<gene>
    <name evidence="2" type="ORF">TeGR_g5985</name>
</gene>
<dbReference type="EMBL" id="BRYB01000549">
    <property type="protein sequence ID" value="GMI32527.1"/>
    <property type="molecule type" value="Genomic_DNA"/>
</dbReference>
<evidence type="ECO:0000313" key="3">
    <source>
        <dbReference type="Proteomes" id="UP001165060"/>
    </source>
</evidence>
<reference evidence="2 3" key="1">
    <citation type="journal article" date="2023" name="Commun. Biol.">
        <title>Genome analysis of Parmales, the sister group of diatoms, reveals the evolutionary specialization of diatoms from phago-mixotrophs to photoautotrophs.</title>
        <authorList>
            <person name="Ban H."/>
            <person name="Sato S."/>
            <person name="Yoshikawa S."/>
            <person name="Yamada K."/>
            <person name="Nakamura Y."/>
            <person name="Ichinomiya M."/>
            <person name="Sato N."/>
            <person name="Blanc-Mathieu R."/>
            <person name="Endo H."/>
            <person name="Kuwata A."/>
            <person name="Ogata H."/>
        </authorList>
    </citation>
    <scope>NUCLEOTIDE SEQUENCE [LARGE SCALE GENOMIC DNA]</scope>
</reference>
<sequence>MSFAMGEKVLCNKEGSGEWLPATVLGVHPDSLFDVLYEDGQGEMQVKAENLMPGMGGGDDKENAAAAASAPPKKKSGIGWNASAFADEGGEPAVDEEDAASAPAPQAKAPSSPAPVPAAAWTPSVGDKVETKDFATKEWATAKVVGLDVELGTVDLKYESGEVGKGIPKGLIRERQRRKSRRDKDKAKAAAAAASSSSAAPAPAPASSPEVQAKIDEVGRLMRGMNVEQADAALKMVQALKSVCA</sequence>
<organism evidence="2 3">
    <name type="scientific">Tetraparma gracilis</name>
    <dbReference type="NCBI Taxonomy" id="2962635"/>
    <lineage>
        <taxon>Eukaryota</taxon>
        <taxon>Sar</taxon>
        <taxon>Stramenopiles</taxon>
        <taxon>Ochrophyta</taxon>
        <taxon>Bolidophyceae</taxon>
        <taxon>Parmales</taxon>
        <taxon>Triparmaceae</taxon>
        <taxon>Tetraparma</taxon>
    </lineage>
</organism>
<keyword evidence="3" id="KW-1185">Reference proteome</keyword>
<feature type="compositionally biased region" description="Low complexity" evidence="1">
    <location>
        <begin position="189"/>
        <end position="209"/>
    </location>
</feature>
<feature type="compositionally biased region" description="Acidic residues" evidence="1">
    <location>
        <begin position="88"/>
        <end position="99"/>
    </location>
</feature>
<protein>
    <submittedName>
        <fullName evidence="2">Uncharacterized protein</fullName>
    </submittedName>
</protein>
<proteinExistence type="predicted"/>
<name>A0ABQ6MST1_9STRA</name>
<feature type="compositionally biased region" description="Low complexity" evidence="1">
    <location>
        <begin position="100"/>
        <end position="111"/>
    </location>
</feature>
<dbReference type="CDD" id="cd04508">
    <property type="entry name" value="Tudor_SF"/>
    <property type="match status" value="1"/>
</dbReference>
<evidence type="ECO:0000313" key="2">
    <source>
        <dbReference type="EMBL" id="GMI32527.1"/>
    </source>
</evidence>
<feature type="region of interest" description="Disordered" evidence="1">
    <location>
        <begin position="165"/>
        <end position="215"/>
    </location>
</feature>
<evidence type="ECO:0000256" key="1">
    <source>
        <dbReference type="SAM" id="MobiDB-lite"/>
    </source>
</evidence>
<accession>A0ABQ6MST1</accession>
<dbReference type="Gene3D" id="2.30.30.140">
    <property type="match status" value="1"/>
</dbReference>
<feature type="region of interest" description="Disordered" evidence="1">
    <location>
        <begin position="50"/>
        <end position="124"/>
    </location>
</feature>
<dbReference type="Proteomes" id="UP001165060">
    <property type="component" value="Unassembled WGS sequence"/>
</dbReference>